<dbReference type="CDD" id="cd00995">
    <property type="entry name" value="PBP2_NikA_DppA_OppA_like"/>
    <property type="match status" value="1"/>
</dbReference>
<feature type="domain" description="Solute-binding protein family 5" evidence="5">
    <location>
        <begin position="82"/>
        <end position="268"/>
    </location>
</feature>
<proteinExistence type="inferred from homology"/>
<name>A0ABY7M3U0_9CHLR</name>
<evidence type="ECO:0000256" key="2">
    <source>
        <dbReference type="ARBA" id="ARBA00022448"/>
    </source>
</evidence>
<evidence type="ECO:0000256" key="4">
    <source>
        <dbReference type="SAM" id="MobiDB-lite"/>
    </source>
</evidence>
<keyword evidence="3" id="KW-0732">Signal</keyword>
<keyword evidence="7" id="KW-1185">Reference proteome</keyword>
<feature type="compositionally biased region" description="Low complexity" evidence="4">
    <location>
        <begin position="1"/>
        <end position="12"/>
    </location>
</feature>
<dbReference type="Gene3D" id="3.40.190.10">
    <property type="entry name" value="Periplasmic binding protein-like II"/>
    <property type="match status" value="1"/>
</dbReference>
<feature type="compositionally biased region" description="Low complexity" evidence="4">
    <location>
        <begin position="330"/>
        <end position="347"/>
    </location>
</feature>
<gene>
    <name evidence="6" type="ORF">O0235_10625</name>
</gene>
<evidence type="ECO:0000256" key="1">
    <source>
        <dbReference type="ARBA" id="ARBA00005695"/>
    </source>
</evidence>
<evidence type="ECO:0000256" key="3">
    <source>
        <dbReference type="ARBA" id="ARBA00022729"/>
    </source>
</evidence>
<evidence type="ECO:0000313" key="7">
    <source>
        <dbReference type="Proteomes" id="UP001212803"/>
    </source>
</evidence>
<feature type="compositionally biased region" description="Basic residues" evidence="4">
    <location>
        <begin position="13"/>
        <end position="23"/>
    </location>
</feature>
<dbReference type="InterPro" id="IPR039424">
    <property type="entry name" value="SBP_5"/>
</dbReference>
<evidence type="ECO:0000259" key="5">
    <source>
        <dbReference type="Pfam" id="PF00496"/>
    </source>
</evidence>
<dbReference type="InterPro" id="IPR000914">
    <property type="entry name" value="SBP_5_dom"/>
</dbReference>
<feature type="region of interest" description="Disordered" evidence="4">
    <location>
        <begin position="1"/>
        <end position="42"/>
    </location>
</feature>
<feature type="compositionally biased region" description="Polar residues" evidence="4">
    <location>
        <begin position="33"/>
        <end position="42"/>
    </location>
</feature>
<accession>A0ABY7M3U0</accession>
<dbReference type="Proteomes" id="UP001212803">
    <property type="component" value="Chromosome"/>
</dbReference>
<feature type="compositionally biased region" description="Basic and acidic residues" evidence="4">
    <location>
        <begin position="312"/>
        <end position="321"/>
    </location>
</feature>
<keyword evidence="2" id="KW-0813">Transport</keyword>
<sequence length="367" mass="39545">MTTAAMAGAGRACCRRRRRRRTPAKQPKPGGSLTFQISSQPPSLDPYTQTSFVAAYNHGLSYSKLFRFKAGTPDVAPADNSMEPDLAQAMPEQPDQLTFVVKLKPNAKFHNVAPVNGRAVTSKDIAYAFDRYKNYEKSVHKTGLAFIDKVETPDDQTVRITTKQPYADFVFYLGGNLGAWICPQEWAESQEVATKMIGSGPFLHTEFKTGVSLSYKKNPDYFDKPYPYFDEVTALIVTDQAKRVADFSSKQVNLTMALPADGARPAESGAAGRKVRGDAGHRRVHLPADGQAAVQRQAGAAGHFDGAEPEGDPGRDLEGRGRTGAAVPRGLPVGAAGEGPPAGEILGVQPRGGEEAARSGHRRGEDD</sequence>
<feature type="region of interest" description="Disordered" evidence="4">
    <location>
        <begin position="296"/>
        <end position="367"/>
    </location>
</feature>
<evidence type="ECO:0000313" key="6">
    <source>
        <dbReference type="EMBL" id="WBL35240.1"/>
    </source>
</evidence>
<organism evidence="6 7">
    <name type="scientific">Tepidiforma flava</name>
    <dbReference type="NCBI Taxonomy" id="3004094"/>
    <lineage>
        <taxon>Bacteria</taxon>
        <taxon>Bacillati</taxon>
        <taxon>Chloroflexota</taxon>
        <taxon>Tepidiformia</taxon>
        <taxon>Tepidiformales</taxon>
        <taxon>Tepidiformaceae</taxon>
        <taxon>Tepidiforma</taxon>
    </lineage>
</organism>
<comment type="similarity">
    <text evidence="1">Belongs to the bacterial solute-binding protein 5 family.</text>
</comment>
<dbReference type="Pfam" id="PF00496">
    <property type="entry name" value="SBP_bac_5"/>
    <property type="match status" value="1"/>
</dbReference>
<dbReference type="PANTHER" id="PTHR30290:SF9">
    <property type="entry name" value="OLIGOPEPTIDE-BINDING PROTEIN APPA"/>
    <property type="match status" value="1"/>
</dbReference>
<feature type="compositionally biased region" description="Basic and acidic residues" evidence="4">
    <location>
        <begin position="352"/>
        <end position="367"/>
    </location>
</feature>
<dbReference type="SUPFAM" id="SSF53850">
    <property type="entry name" value="Periplasmic binding protein-like II"/>
    <property type="match status" value="1"/>
</dbReference>
<dbReference type="PANTHER" id="PTHR30290">
    <property type="entry name" value="PERIPLASMIC BINDING COMPONENT OF ABC TRANSPORTER"/>
    <property type="match status" value="1"/>
</dbReference>
<protein>
    <submittedName>
        <fullName evidence="6">ABC transporter substrate-binding protein</fullName>
    </submittedName>
</protein>
<reference evidence="6 7" key="1">
    <citation type="journal article" date="2023" name="ISME J.">
        <title>Thermophilic Dehalococcoidia with unusual traits shed light on an unexpected past.</title>
        <authorList>
            <person name="Palmer M."/>
            <person name="Covington J.K."/>
            <person name="Zhou E.M."/>
            <person name="Thomas S.C."/>
            <person name="Habib N."/>
            <person name="Seymour C.O."/>
            <person name="Lai D."/>
            <person name="Johnston J."/>
            <person name="Hashimi A."/>
            <person name="Jiao J.Y."/>
            <person name="Muok A.R."/>
            <person name="Liu L."/>
            <person name="Xian W.D."/>
            <person name="Zhi X.Y."/>
            <person name="Li M.M."/>
            <person name="Silva L.P."/>
            <person name="Bowen B.P."/>
            <person name="Louie K."/>
            <person name="Briegel A."/>
            <person name="Pett-Ridge J."/>
            <person name="Weber P.K."/>
            <person name="Tocheva E.I."/>
            <person name="Woyke T."/>
            <person name="Northen T.R."/>
            <person name="Mayali X."/>
            <person name="Li W.J."/>
            <person name="Hedlund B.P."/>
        </authorList>
    </citation>
    <scope>NUCLEOTIDE SEQUENCE [LARGE SCALE GENOMIC DNA]</scope>
    <source>
        <strain evidence="6 7">YIM 72310</strain>
    </source>
</reference>
<dbReference type="EMBL" id="CP115149">
    <property type="protein sequence ID" value="WBL35240.1"/>
    <property type="molecule type" value="Genomic_DNA"/>
</dbReference>